<sequence length="60" mass="6573">QESMSWARGLDYPKRTDGIPRVKDRTLRRKYRQGSMDMAAAADDNSGVFGKGVNAGNGRG</sequence>
<evidence type="ECO:0000313" key="2">
    <source>
        <dbReference type="EMBL" id="OAX77527.1"/>
    </source>
</evidence>
<dbReference type="Proteomes" id="UP000091918">
    <property type="component" value="Unassembled WGS sequence"/>
</dbReference>
<name>A0A1B7NLL9_9EURO</name>
<gene>
    <name evidence="2" type="ORF">ACJ72_08174</name>
</gene>
<comment type="caution">
    <text evidence="2">The sequence shown here is derived from an EMBL/GenBank/DDBJ whole genome shotgun (WGS) entry which is preliminary data.</text>
</comment>
<protein>
    <submittedName>
        <fullName evidence="2">Uncharacterized protein</fullName>
    </submittedName>
</protein>
<feature type="compositionally biased region" description="Gly residues" evidence="1">
    <location>
        <begin position="49"/>
        <end position="60"/>
    </location>
</feature>
<keyword evidence="3" id="KW-1185">Reference proteome</keyword>
<feature type="compositionally biased region" description="Basic and acidic residues" evidence="1">
    <location>
        <begin position="11"/>
        <end position="23"/>
    </location>
</feature>
<dbReference type="AlphaFoldDB" id="A0A1B7NLL9"/>
<organism evidence="2 3">
    <name type="scientific">Emergomyces africanus</name>
    <dbReference type="NCBI Taxonomy" id="1955775"/>
    <lineage>
        <taxon>Eukaryota</taxon>
        <taxon>Fungi</taxon>
        <taxon>Dikarya</taxon>
        <taxon>Ascomycota</taxon>
        <taxon>Pezizomycotina</taxon>
        <taxon>Eurotiomycetes</taxon>
        <taxon>Eurotiomycetidae</taxon>
        <taxon>Onygenales</taxon>
        <taxon>Ajellomycetaceae</taxon>
        <taxon>Emergomyces</taxon>
    </lineage>
</organism>
<feature type="region of interest" description="Disordered" evidence="1">
    <location>
        <begin position="1"/>
        <end position="23"/>
    </location>
</feature>
<evidence type="ECO:0000313" key="3">
    <source>
        <dbReference type="Proteomes" id="UP000091918"/>
    </source>
</evidence>
<feature type="region of interest" description="Disordered" evidence="1">
    <location>
        <begin position="38"/>
        <end position="60"/>
    </location>
</feature>
<accession>A0A1B7NLL9</accession>
<evidence type="ECO:0000256" key="1">
    <source>
        <dbReference type="SAM" id="MobiDB-lite"/>
    </source>
</evidence>
<reference evidence="2 3" key="1">
    <citation type="submission" date="2015-07" db="EMBL/GenBank/DDBJ databases">
        <title>Emmonsia species relationships and genome sequence.</title>
        <authorList>
            <person name="Cuomo C.A."/>
            <person name="Schwartz I.S."/>
            <person name="Kenyon C."/>
            <person name="de Hoog G.S."/>
            <person name="Govender N.P."/>
            <person name="Botha A."/>
            <person name="Moreno L."/>
            <person name="de Vries M."/>
            <person name="Munoz J.F."/>
            <person name="Stielow J.B."/>
        </authorList>
    </citation>
    <scope>NUCLEOTIDE SEQUENCE [LARGE SCALE GENOMIC DNA]</scope>
    <source>
        <strain evidence="2 3">CBS 136260</strain>
    </source>
</reference>
<feature type="non-terminal residue" evidence="2">
    <location>
        <position position="1"/>
    </location>
</feature>
<dbReference type="EMBL" id="LGUA01002396">
    <property type="protein sequence ID" value="OAX77527.1"/>
    <property type="molecule type" value="Genomic_DNA"/>
</dbReference>
<proteinExistence type="predicted"/>